<keyword evidence="2" id="KW-1185">Reference proteome</keyword>
<dbReference type="RefSeq" id="WP_006523611.1">
    <property type="nucleotide sequence ID" value="NC_021184.1"/>
</dbReference>
<dbReference type="KEGG" id="dgi:Desgi_2805"/>
<proteinExistence type="predicted"/>
<dbReference type="eggNOG" id="COG1399">
    <property type="taxonomic scope" value="Bacteria"/>
</dbReference>
<dbReference type="PANTHER" id="PTHR34374">
    <property type="entry name" value="LARGE RIBOSOMAL RNA SUBUNIT ACCUMULATION PROTEIN YCED HOMOLOG 1, CHLOROPLASTIC"/>
    <property type="match status" value="1"/>
</dbReference>
<reference evidence="1 2" key="1">
    <citation type="submission" date="2012-01" db="EMBL/GenBank/DDBJ databases">
        <title>Complete sequence of Desulfotomaculum gibsoniae DSM 7213.</title>
        <authorList>
            <consortium name="US DOE Joint Genome Institute"/>
            <person name="Lucas S."/>
            <person name="Han J."/>
            <person name="Lapidus A."/>
            <person name="Cheng J.-F."/>
            <person name="Goodwin L."/>
            <person name="Pitluck S."/>
            <person name="Peters L."/>
            <person name="Ovchinnikova G."/>
            <person name="Teshima H."/>
            <person name="Detter J.C."/>
            <person name="Han C."/>
            <person name="Tapia R."/>
            <person name="Land M."/>
            <person name="Hauser L."/>
            <person name="Kyrpides N."/>
            <person name="Ivanova N."/>
            <person name="Pagani I."/>
            <person name="Parshina S."/>
            <person name="Plugge C."/>
            <person name="Muyzer G."/>
            <person name="Kuever J."/>
            <person name="Ivanova A."/>
            <person name="Nazina T."/>
            <person name="Klenk H.-P."/>
            <person name="Brambilla E."/>
            <person name="Spring S."/>
            <person name="Stams A.F."/>
            <person name="Woyke T."/>
        </authorList>
    </citation>
    <scope>NUCLEOTIDE SEQUENCE [LARGE SCALE GENOMIC DNA]</scope>
    <source>
        <strain evidence="1 2">DSM 7213</strain>
    </source>
</reference>
<dbReference type="Proteomes" id="UP000013520">
    <property type="component" value="Chromosome"/>
</dbReference>
<dbReference type="InterPro" id="IPR003772">
    <property type="entry name" value="YceD"/>
</dbReference>
<dbReference type="STRING" id="767817.Desgi_2805"/>
<gene>
    <name evidence="1" type="ORF">Desgi_2805</name>
</gene>
<evidence type="ECO:0000313" key="1">
    <source>
        <dbReference type="EMBL" id="AGL02206.1"/>
    </source>
</evidence>
<dbReference type="HOGENOM" id="CLU_100236_1_1_9"/>
<dbReference type="OrthoDB" id="9790372at2"/>
<accession>R4KRH0</accession>
<organism evidence="1 2">
    <name type="scientific">Desulfoscipio gibsoniae DSM 7213</name>
    <dbReference type="NCBI Taxonomy" id="767817"/>
    <lineage>
        <taxon>Bacteria</taxon>
        <taxon>Bacillati</taxon>
        <taxon>Bacillota</taxon>
        <taxon>Clostridia</taxon>
        <taxon>Eubacteriales</taxon>
        <taxon>Desulfallaceae</taxon>
        <taxon>Desulfoscipio</taxon>
    </lineage>
</organism>
<sequence length="170" mass="19146">MPFLDVEQLKKVNGERRRVVFAGELPALQVEDNEFMFLEPANFDLVLTNVGNSAINVEGQVQVALTVPCDRCLQDFVLNLSPLFSETYYEKNLPAHSGKNEEWIPYSGDSIDITPEVLGTVLMNLPMRFICQKQCRGLCPVCGVDLNIKQCNCVQEDVDPRLAKLKELLK</sequence>
<dbReference type="PANTHER" id="PTHR34374:SF1">
    <property type="entry name" value="LARGE RIBOSOMAL RNA SUBUNIT ACCUMULATION PROTEIN YCED HOMOLOG 1, CHLOROPLASTIC"/>
    <property type="match status" value="1"/>
</dbReference>
<evidence type="ECO:0000313" key="2">
    <source>
        <dbReference type="Proteomes" id="UP000013520"/>
    </source>
</evidence>
<name>R4KRH0_9FIRM</name>
<protein>
    <submittedName>
        <fullName evidence="1">Putative metal-binding protein, possibly nucleic-acid binding protein</fullName>
    </submittedName>
</protein>
<dbReference type="AlphaFoldDB" id="R4KRH0"/>
<dbReference type="EMBL" id="CP003273">
    <property type="protein sequence ID" value="AGL02206.1"/>
    <property type="molecule type" value="Genomic_DNA"/>
</dbReference>
<dbReference type="Pfam" id="PF02620">
    <property type="entry name" value="YceD"/>
    <property type="match status" value="1"/>
</dbReference>